<sequence>MASKSTASKSTLTAESLEALGAGRLAELLMEIAASDAATKRRLRLELTALTSPRAVATEVGKRLSQIARASSLVDPRKVRELIADLETQRRMIVDRVATIDAGEALDLMWRFIDLADAVLDRCDDSSGVLIELFRNACGDLGRLAQAANPDPVALADRTFTALNDNDYGQYDRLIDAIGPALGPNGLDHLKKLLIELSKSSAARLPTEQRVVVGWGSGGPIYHDELEAYRREGMIRCSLQQIADVQGDVDSFIAQYDQKARKVPGIAAEIAHRLLAAKRAEDALRILDAAEHGRGGFVTFDWEDARIEALEALGRDDQAQAARWSCFERFLSADHLRAYLKRLPDFDDVEAERRALDFVENSEHLLAALEFLVAWPALERAARLVIRRAKDLDGNCYEVLSPAADALAGKYPLAATLALRAMIDFTLTAGRSSRYRHAARHLMECDSLKGAVEQFGAFDSHATYAARLKVEHGRKIGFWSLVS</sequence>
<dbReference type="AlphaFoldDB" id="Q07ME2"/>
<dbReference type="KEGG" id="rpe:RPE_2955"/>
<evidence type="ECO:0000313" key="1">
    <source>
        <dbReference type="EMBL" id="ABJ06892.1"/>
    </source>
</evidence>
<dbReference type="HOGENOM" id="CLU_044682_0_0_5"/>
<gene>
    <name evidence="1" type="ordered locus">RPE_2955</name>
</gene>
<dbReference type="Pfam" id="PF21810">
    <property type="entry name" value="DUF6880"/>
    <property type="match status" value="1"/>
</dbReference>
<name>Q07ME2_RHOP5</name>
<dbReference type="InterPro" id="IPR049245">
    <property type="entry name" value="DUF6880"/>
</dbReference>
<dbReference type="OrthoDB" id="7183688at2"/>
<accession>Q07ME2</accession>
<dbReference type="EMBL" id="CP000463">
    <property type="protein sequence ID" value="ABJ06892.1"/>
    <property type="molecule type" value="Genomic_DNA"/>
</dbReference>
<dbReference type="STRING" id="316055.RPE_2955"/>
<dbReference type="eggNOG" id="COG3118">
    <property type="taxonomic scope" value="Bacteria"/>
</dbReference>
<protein>
    <submittedName>
        <fullName evidence="1">Uncharacterized protein</fullName>
    </submittedName>
</protein>
<proteinExistence type="predicted"/>
<organism evidence="1">
    <name type="scientific">Rhodopseudomonas palustris (strain BisA53)</name>
    <dbReference type="NCBI Taxonomy" id="316055"/>
    <lineage>
        <taxon>Bacteria</taxon>
        <taxon>Pseudomonadati</taxon>
        <taxon>Pseudomonadota</taxon>
        <taxon>Alphaproteobacteria</taxon>
        <taxon>Hyphomicrobiales</taxon>
        <taxon>Nitrobacteraceae</taxon>
        <taxon>Rhodopseudomonas</taxon>
    </lineage>
</organism>
<reference evidence="1" key="1">
    <citation type="submission" date="2006-09" db="EMBL/GenBank/DDBJ databases">
        <title>Complete sequence of Rhodopseudomonas palustris BisA53.</title>
        <authorList>
            <consortium name="US DOE Joint Genome Institute"/>
            <person name="Copeland A."/>
            <person name="Lucas S."/>
            <person name="Lapidus A."/>
            <person name="Barry K."/>
            <person name="Detter J.C."/>
            <person name="Glavina del Rio T."/>
            <person name="Hammon N."/>
            <person name="Israni S."/>
            <person name="Dalin E."/>
            <person name="Tice H."/>
            <person name="Pitluck S."/>
            <person name="Chain P."/>
            <person name="Malfatti S."/>
            <person name="Shin M."/>
            <person name="Vergez L."/>
            <person name="Schmutz J."/>
            <person name="Larimer F."/>
            <person name="Land M."/>
            <person name="Hauser L."/>
            <person name="Pelletier D.A."/>
            <person name="Kyrpides N."/>
            <person name="Kim E."/>
            <person name="Harwood C.S."/>
            <person name="Oda Y."/>
            <person name="Richardson P."/>
        </authorList>
    </citation>
    <scope>NUCLEOTIDE SEQUENCE [LARGE SCALE GENOMIC DNA]</scope>
    <source>
        <strain evidence="1">BisA53</strain>
    </source>
</reference>